<evidence type="ECO:0000256" key="4">
    <source>
        <dbReference type="ARBA" id="ARBA00022475"/>
    </source>
</evidence>
<evidence type="ECO:0000256" key="13">
    <source>
        <dbReference type="SAM" id="Phobius"/>
    </source>
</evidence>
<evidence type="ECO:0000256" key="9">
    <source>
        <dbReference type="ARBA" id="ARBA00023136"/>
    </source>
</evidence>
<dbReference type="AlphaFoldDB" id="A0A3P1WU88"/>
<dbReference type="SUPFAM" id="SSF143865">
    <property type="entry name" value="CorA soluble domain-like"/>
    <property type="match status" value="1"/>
</dbReference>
<evidence type="ECO:0000256" key="2">
    <source>
        <dbReference type="ARBA" id="ARBA00009765"/>
    </source>
</evidence>
<reference evidence="14 15" key="1">
    <citation type="submission" date="2018-11" db="EMBL/GenBank/DDBJ databases">
        <title>Genomes From Bacteria Associated with the Canine Oral Cavity: a Test Case for Automated Genome-Based Taxonomic Assignment.</title>
        <authorList>
            <person name="Coil D.A."/>
            <person name="Jospin G."/>
            <person name="Darling A.E."/>
            <person name="Wallis C."/>
            <person name="Davis I.J."/>
            <person name="Harris S."/>
            <person name="Eisen J.A."/>
            <person name="Holcombe L.J."/>
            <person name="O'Flynn C."/>
        </authorList>
    </citation>
    <scope>NUCLEOTIDE SEQUENCE [LARGE SCALE GENOMIC DNA]</scope>
    <source>
        <strain evidence="14 15">OH2822_COT-296</strain>
    </source>
</reference>
<dbReference type="Gene3D" id="3.30.460.20">
    <property type="entry name" value="CorA soluble domain-like"/>
    <property type="match status" value="1"/>
</dbReference>
<evidence type="ECO:0000256" key="8">
    <source>
        <dbReference type="ARBA" id="ARBA00023065"/>
    </source>
</evidence>
<dbReference type="EMBL" id="RQYT01000009">
    <property type="protein sequence ID" value="RRD50119.1"/>
    <property type="molecule type" value="Genomic_DNA"/>
</dbReference>
<keyword evidence="9 13" id="KW-0472">Membrane</keyword>
<dbReference type="GO" id="GO:0015095">
    <property type="term" value="F:magnesium ion transmembrane transporter activity"/>
    <property type="evidence" value="ECO:0007669"/>
    <property type="project" value="TreeGrafter"/>
</dbReference>
<gene>
    <name evidence="14" type="ORF">EII35_06055</name>
</gene>
<dbReference type="InterPro" id="IPR002523">
    <property type="entry name" value="MgTranspt_CorA/ZnTranspt_ZntB"/>
</dbReference>
<dbReference type="Proteomes" id="UP000280935">
    <property type="component" value="Unassembled WGS sequence"/>
</dbReference>
<proteinExistence type="inferred from homology"/>
<dbReference type="Gene3D" id="1.20.58.340">
    <property type="entry name" value="Magnesium transport protein CorA, transmembrane region"/>
    <property type="match status" value="2"/>
</dbReference>
<evidence type="ECO:0000313" key="15">
    <source>
        <dbReference type="Proteomes" id="UP000280935"/>
    </source>
</evidence>
<evidence type="ECO:0000256" key="1">
    <source>
        <dbReference type="ARBA" id="ARBA00004651"/>
    </source>
</evidence>
<dbReference type="CDD" id="cd12830">
    <property type="entry name" value="MtCorA-like"/>
    <property type="match status" value="1"/>
</dbReference>
<evidence type="ECO:0000256" key="11">
    <source>
        <dbReference type="ARBA" id="ARBA00045497"/>
    </source>
</evidence>
<evidence type="ECO:0000256" key="7">
    <source>
        <dbReference type="ARBA" id="ARBA00022989"/>
    </source>
</evidence>
<protein>
    <submittedName>
        <fullName evidence="14">Magnesium and cobalt transport protein CorA</fullName>
    </submittedName>
</protein>
<comment type="similarity">
    <text evidence="2">Belongs to the CorA metal ion transporter (MIT) (TC 1.A.35) family.</text>
</comment>
<name>A0A3P1WU88_9ACTN</name>
<dbReference type="GO" id="GO:0005886">
    <property type="term" value="C:plasma membrane"/>
    <property type="evidence" value="ECO:0007669"/>
    <property type="project" value="UniProtKB-SubCell"/>
</dbReference>
<keyword evidence="5 13" id="KW-0812">Transmembrane</keyword>
<dbReference type="InterPro" id="IPR045861">
    <property type="entry name" value="CorA_cytoplasmic_dom"/>
</dbReference>
<keyword evidence="7 13" id="KW-1133">Transmembrane helix</keyword>
<keyword evidence="6" id="KW-0460">Magnesium</keyword>
<dbReference type="FunFam" id="1.20.58.340:FF:000004">
    <property type="entry name" value="Magnesium transport protein CorA"/>
    <property type="match status" value="1"/>
</dbReference>
<evidence type="ECO:0000256" key="12">
    <source>
        <dbReference type="SAM" id="MobiDB-lite"/>
    </source>
</evidence>
<dbReference type="InterPro" id="IPR045863">
    <property type="entry name" value="CorA_TM1_TM2"/>
</dbReference>
<comment type="subcellular location">
    <subcellularLocation>
        <location evidence="1">Cell membrane</location>
        <topology evidence="1">Multi-pass membrane protein</topology>
    </subcellularLocation>
</comment>
<evidence type="ECO:0000256" key="3">
    <source>
        <dbReference type="ARBA" id="ARBA00022448"/>
    </source>
</evidence>
<keyword evidence="8" id="KW-0406">Ion transport</keyword>
<dbReference type="OrthoDB" id="9803416at2"/>
<comment type="caution">
    <text evidence="14">The sequence shown here is derived from an EMBL/GenBank/DDBJ whole genome shotgun (WGS) entry which is preliminary data.</text>
</comment>
<comment type="function">
    <text evidence="11">Mediates influx of magnesium ions. Alternates between open and closed states. Activated by low cytoplasmic Mg(2+) levels. Inactive when cytoplasmic Mg(2+) levels are high.</text>
</comment>
<dbReference type="GO" id="GO:0050897">
    <property type="term" value="F:cobalt ion binding"/>
    <property type="evidence" value="ECO:0007669"/>
    <property type="project" value="TreeGrafter"/>
</dbReference>
<accession>A0A3P1WU88</accession>
<keyword evidence="4" id="KW-1003">Cell membrane</keyword>
<dbReference type="Pfam" id="PF01544">
    <property type="entry name" value="CorA"/>
    <property type="match status" value="1"/>
</dbReference>
<sequence length="372" mass="42714">MSRNPFRPFIRRNAEAPEPLDLPSPPEPDLTGRNSLVNARLYVRGRCVATAATLEEAFSLMADHPEAFAWFGLYRPGKDEMTRLAQEFRLNPLAVEDTIVAHQRPKLERYEDTLFMVLRAAHYDDGNEQVLFGEVHAFTGERFIVTVRHSESPDLTRLRNDLEAHPQRLEKGSPMVLLRLLDIIVDDYEPVVRGLENDVDEIETEVFSGHAQASRRIHQLSREVIEFQRALRPLRQIIDTLRTDRAFTGLGVRRLQELRDIEDHAIALNERTDSMRDNLQSILQVNQALQTQRQNEEMAAMTQAALQQGETSRRIAAWAGVLFVPSLITGTYGMNFQHMPELGWIWGYPFALLLMLVSGLIMYLLFRSRGWL</sequence>
<organism evidence="14 15">
    <name type="scientific">Arachnia propionica</name>
    <dbReference type="NCBI Taxonomy" id="1750"/>
    <lineage>
        <taxon>Bacteria</taxon>
        <taxon>Bacillati</taxon>
        <taxon>Actinomycetota</taxon>
        <taxon>Actinomycetes</taxon>
        <taxon>Propionibacteriales</taxon>
        <taxon>Propionibacteriaceae</taxon>
        <taxon>Arachnia</taxon>
    </lineage>
</organism>
<comment type="catalytic activity">
    <reaction evidence="10">
        <text>Mg(2+)(in) = Mg(2+)(out)</text>
        <dbReference type="Rhea" id="RHEA:29827"/>
        <dbReference type="ChEBI" id="CHEBI:18420"/>
    </reaction>
</comment>
<evidence type="ECO:0000256" key="5">
    <source>
        <dbReference type="ARBA" id="ARBA00022692"/>
    </source>
</evidence>
<dbReference type="RefSeq" id="WP_125227562.1">
    <property type="nucleotide sequence ID" value="NZ_RQYT01000009.1"/>
</dbReference>
<dbReference type="SUPFAM" id="SSF144083">
    <property type="entry name" value="Magnesium transport protein CorA, transmembrane region"/>
    <property type="match status" value="1"/>
</dbReference>
<dbReference type="GO" id="GO:0000287">
    <property type="term" value="F:magnesium ion binding"/>
    <property type="evidence" value="ECO:0007669"/>
    <property type="project" value="TreeGrafter"/>
</dbReference>
<keyword evidence="3" id="KW-0813">Transport</keyword>
<dbReference type="PANTHER" id="PTHR46494">
    <property type="entry name" value="CORA FAMILY METAL ION TRANSPORTER (EUROFUNG)"/>
    <property type="match status" value="1"/>
</dbReference>
<dbReference type="GO" id="GO:0015087">
    <property type="term" value="F:cobalt ion transmembrane transporter activity"/>
    <property type="evidence" value="ECO:0007669"/>
    <property type="project" value="TreeGrafter"/>
</dbReference>
<feature type="transmembrane region" description="Helical" evidence="13">
    <location>
        <begin position="315"/>
        <end position="334"/>
    </location>
</feature>
<feature type="transmembrane region" description="Helical" evidence="13">
    <location>
        <begin position="346"/>
        <end position="366"/>
    </location>
</feature>
<evidence type="ECO:0000256" key="10">
    <source>
        <dbReference type="ARBA" id="ARBA00034269"/>
    </source>
</evidence>
<evidence type="ECO:0000313" key="14">
    <source>
        <dbReference type="EMBL" id="RRD50119.1"/>
    </source>
</evidence>
<dbReference type="PANTHER" id="PTHR46494:SF1">
    <property type="entry name" value="CORA FAMILY METAL ION TRANSPORTER (EUROFUNG)"/>
    <property type="match status" value="1"/>
</dbReference>
<feature type="region of interest" description="Disordered" evidence="12">
    <location>
        <begin position="1"/>
        <end position="33"/>
    </location>
</feature>
<evidence type="ECO:0000256" key="6">
    <source>
        <dbReference type="ARBA" id="ARBA00022842"/>
    </source>
</evidence>